<evidence type="ECO:0000313" key="2">
    <source>
        <dbReference type="EMBL" id="KAJ7694778.1"/>
    </source>
</evidence>
<name>A0AAD7GK81_MYCRO</name>
<dbReference type="GO" id="GO:0004525">
    <property type="term" value="F:ribonuclease III activity"/>
    <property type="evidence" value="ECO:0007669"/>
    <property type="project" value="InterPro"/>
</dbReference>
<feature type="compositionally biased region" description="Basic residues" evidence="1">
    <location>
        <begin position="214"/>
        <end position="226"/>
    </location>
</feature>
<dbReference type="GO" id="GO:0006396">
    <property type="term" value="P:RNA processing"/>
    <property type="evidence" value="ECO:0007669"/>
    <property type="project" value="InterPro"/>
</dbReference>
<feature type="region of interest" description="Disordered" evidence="1">
    <location>
        <begin position="554"/>
        <end position="582"/>
    </location>
</feature>
<accession>A0AAD7GK81</accession>
<comment type="caution">
    <text evidence="2">The sequence shown here is derived from an EMBL/GenBank/DDBJ whole genome shotgun (WGS) entry which is preliminary data.</text>
</comment>
<feature type="compositionally biased region" description="Basic and acidic residues" evidence="1">
    <location>
        <begin position="230"/>
        <end position="243"/>
    </location>
</feature>
<sequence length="591" mass="65203">MLSRSMIVHVVAARISQGNYWPYLLEAPQEEWDKALLNPVYLKSLETLGDSKLEEVVVMLLIMVLPEASTELRTLIKEVLVSNAVFFRLLVLAKVFKEGAYYKAPGNTFETGLGLWAIQNTSTHHELIAWRDIVFEPLALAVKDYINRMQVTMSFLPSSLDHWHRLDHPLTNSPPRDHLCRSQSLTLHDDRSRAHLRHHLPGRMEREHESPRPVRSHLRSGRRSRSSSHGSDHLHSYTREFSARPRSRSSIRVPALNPPHPAVLGCLASPHTCTPASPVPAPDPARPTTVSRLATARTRMRVTLVLAPDCARSAAVGRLANLRHSSLYLLTAQSRLHIDCTPRNRWITTAALAVDAHPRMRRILSAVTGDCAGGSSAPFEPAISAARALHTPQFPQYRRCHHCHPRAPRMHRIPSAVTGALLGDSSLHPETATSPARALHTRNSHNTAAAATAVRTHPACTAFLAQGQGLVRGTRPSILSPHLICKRSAPPAIAKIPPPLPLPSARAPHAPSPPRLHALCTPAIAKYRRPRACRPRVHRVHRIASAAMGDCGEDSSIAFEPSTSPPSALHAPQPPKYPRPRPRCLRAPCTY</sequence>
<dbReference type="InterPro" id="IPR036389">
    <property type="entry name" value="RNase_III_sf"/>
</dbReference>
<feature type="compositionally biased region" description="Basic and acidic residues" evidence="1">
    <location>
        <begin position="202"/>
        <end position="212"/>
    </location>
</feature>
<proteinExistence type="predicted"/>
<organism evidence="2 3">
    <name type="scientific">Mycena rosella</name>
    <name type="common">Pink bonnet</name>
    <name type="synonym">Agaricus rosellus</name>
    <dbReference type="NCBI Taxonomy" id="1033263"/>
    <lineage>
        <taxon>Eukaryota</taxon>
        <taxon>Fungi</taxon>
        <taxon>Dikarya</taxon>
        <taxon>Basidiomycota</taxon>
        <taxon>Agaricomycotina</taxon>
        <taxon>Agaricomycetes</taxon>
        <taxon>Agaricomycetidae</taxon>
        <taxon>Agaricales</taxon>
        <taxon>Marasmiineae</taxon>
        <taxon>Mycenaceae</taxon>
        <taxon>Mycena</taxon>
    </lineage>
</organism>
<dbReference type="Proteomes" id="UP001221757">
    <property type="component" value="Unassembled WGS sequence"/>
</dbReference>
<feature type="region of interest" description="Disordered" evidence="1">
    <location>
        <begin position="171"/>
        <end position="255"/>
    </location>
</feature>
<protein>
    <recommendedName>
        <fullName evidence="4">RNase III domain-containing protein</fullName>
    </recommendedName>
</protein>
<reference evidence="2" key="1">
    <citation type="submission" date="2023-03" db="EMBL/GenBank/DDBJ databases">
        <title>Massive genome expansion in bonnet fungi (Mycena s.s.) driven by repeated elements and novel gene families across ecological guilds.</title>
        <authorList>
            <consortium name="Lawrence Berkeley National Laboratory"/>
            <person name="Harder C.B."/>
            <person name="Miyauchi S."/>
            <person name="Viragh M."/>
            <person name="Kuo A."/>
            <person name="Thoen E."/>
            <person name="Andreopoulos B."/>
            <person name="Lu D."/>
            <person name="Skrede I."/>
            <person name="Drula E."/>
            <person name="Henrissat B."/>
            <person name="Morin E."/>
            <person name="Kohler A."/>
            <person name="Barry K."/>
            <person name="LaButti K."/>
            <person name="Morin E."/>
            <person name="Salamov A."/>
            <person name="Lipzen A."/>
            <person name="Mereny Z."/>
            <person name="Hegedus B."/>
            <person name="Baldrian P."/>
            <person name="Stursova M."/>
            <person name="Weitz H."/>
            <person name="Taylor A."/>
            <person name="Grigoriev I.V."/>
            <person name="Nagy L.G."/>
            <person name="Martin F."/>
            <person name="Kauserud H."/>
        </authorList>
    </citation>
    <scope>NUCLEOTIDE SEQUENCE</scope>
    <source>
        <strain evidence="2">CBHHK067</strain>
    </source>
</reference>
<dbReference type="EMBL" id="JARKIE010000040">
    <property type="protein sequence ID" value="KAJ7694778.1"/>
    <property type="molecule type" value="Genomic_DNA"/>
</dbReference>
<evidence type="ECO:0008006" key="4">
    <source>
        <dbReference type="Google" id="ProtNLM"/>
    </source>
</evidence>
<keyword evidence="3" id="KW-1185">Reference proteome</keyword>
<gene>
    <name evidence="2" type="ORF">B0H17DRAFT_1198939</name>
</gene>
<evidence type="ECO:0000256" key="1">
    <source>
        <dbReference type="SAM" id="MobiDB-lite"/>
    </source>
</evidence>
<evidence type="ECO:0000313" key="3">
    <source>
        <dbReference type="Proteomes" id="UP001221757"/>
    </source>
</evidence>
<dbReference type="AlphaFoldDB" id="A0AAD7GK81"/>
<dbReference type="SUPFAM" id="SSF69065">
    <property type="entry name" value="RNase III domain-like"/>
    <property type="match status" value="1"/>
</dbReference>